<dbReference type="PANTHER" id="PTHR30590">
    <property type="entry name" value="INNER MEMBRANE PROTEIN"/>
    <property type="match status" value="1"/>
</dbReference>
<feature type="transmembrane region" description="Helical" evidence="1">
    <location>
        <begin position="80"/>
        <end position="97"/>
    </location>
</feature>
<reference evidence="3 4" key="1">
    <citation type="submission" date="2018-03" db="EMBL/GenBank/DDBJ databases">
        <title>Genomic Encyclopedia of Archaeal and Bacterial Type Strains, Phase II (KMG-II): from individual species to whole genera.</title>
        <authorList>
            <person name="Goeker M."/>
        </authorList>
    </citation>
    <scope>NUCLEOTIDE SEQUENCE [LARGE SCALE GENOMIC DNA]</scope>
    <source>
        <strain evidence="3 4">ATCC BAA-1496</strain>
    </source>
</reference>
<sequence length="332" mass="34622">MKRIATLDSLRGLAICGILAVNAPTVLRLDAPPGANATRELLGLAVQERFFPLFSLLFGISFGLIELGARRREQPFRAALARRLGFLLLLGGAHQLLQPGEALLPYALAGFLVLLPGTWAPSWVAALGGVALTVTGVVMGGGTALVPGLLLAGYGIARLGWASRFDAPSPWVPLGVAAAAGAAASPLLVSLAGDPVKLGFSTSSAVAGLLLATTYAALVSAAMATPLRRVVAGVFEPFGRLALTNYLGATLLLLATKPFVAGWGIDGSSAGLVRMLAMCAGLLVVQWVASRLWIARFGQGPLERLWRWITWYSPTPAPSNVAKDDRVLQPTT</sequence>
<feature type="transmembrane region" description="Helical" evidence="1">
    <location>
        <begin position="103"/>
        <end position="120"/>
    </location>
</feature>
<dbReference type="PANTHER" id="PTHR30590:SF2">
    <property type="entry name" value="INNER MEMBRANE PROTEIN"/>
    <property type="match status" value="1"/>
</dbReference>
<feature type="transmembrane region" description="Helical" evidence="1">
    <location>
        <begin position="272"/>
        <end position="294"/>
    </location>
</feature>
<dbReference type="InterPro" id="IPR052529">
    <property type="entry name" value="Bact_Transport_Assoc"/>
</dbReference>
<feature type="transmembrane region" description="Helical" evidence="1">
    <location>
        <begin position="49"/>
        <end position="68"/>
    </location>
</feature>
<keyword evidence="4" id="KW-1185">Reference proteome</keyword>
<dbReference type="AlphaFoldDB" id="A0A2T0U668"/>
<evidence type="ECO:0000313" key="3">
    <source>
        <dbReference type="EMBL" id="PRY53407.1"/>
    </source>
</evidence>
<dbReference type="Pfam" id="PF04235">
    <property type="entry name" value="DUF418"/>
    <property type="match status" value="1"/>
</dbReference>
<accession>A0A2T0U668</accession>
<dbReference type="Proteomes" id="UP000237822">
    <property type="component" value="Unassembled WGS sequence"/>
</dbReference>
<proteinExistence type="predicted"/>
<feature type="transmembrane region" description="Helical" evidence="1">
    <location>
        <begin position="12"/>
        <end position="29"/>
    </location>
</feature>
<name>A0A2T0U668_9MICO</name>
<keyword evidence="1" id="KW-1133">Transmembrane helix</keyword>
<organism evidence="3 4">
    <name type="scientific">Knoellia remsis</name>
    <dbReference type="NCBI Taxonomy" id="407159"/>
    <lineage>
        <taxon>Bacteria</taxon>
        <taxon>Bacillati</taxon>
        <taxon>Actinomycetota</taxon>
        <taxon>Actinomycetes</taxon>
        <taxon>Micrococcales</taxon>
        <taxon>Intrasporangiaceae</taxon>
        <taxon>Knoellia</taxon>
    </lineage>
</organism>
<keyword evidence="1" id="KW-0812">Transmembrane</keyword>
<dbReference type="EMBL" id="PVTI01000028">
    <property type="protein sequence ID" value="PRY53407.1"/>
    <property type="molecule type" value="Genomic_DNA"/>
</dbReference>
<dbReference type="OrthoDB" id="9807744at2"/>
<evidence type="ECO:0000313" key="4">
    <source>
        <dbReference type="Proteomes" id="UP000237822"/>
    </source>
</evidence>
<feature type="transmembrane region" description="Helical" evidence="1">
    <location>
        <begin position="171"/>
        <end position="193"/>
    </location>
</feature>
<feature type="transmembrane region" description="Helical" evidence="1">
    <location>
        <begin position="246"/>
        <end position="265"/>
    </location>
</feature>
<dbReference type="RefSeq" id="WP_106298669.1">
    <property type="nucleotide sequence ID" value="NZ_PVTI01000028.1"/>
</dbReference>
<evidence type="ECO:0000256" key="1">
    <source>
        <dbReference type="SAM" id="Phobius"/>
    </source>
</evidence>
<comment type="caution">
    <text evidence="3">The sequence shown here is derived from an EMBL/GenBank/DDBJ whole genome shotgun (WGS) entry which is preliminary data.</text>
</comment>
<evidence type="ECO:0000259" key="2">
    <source>
        <dbReference type="Pfam" id="PF04235"/>
    </source>
</evidence>
<keyword evidence="1" id="KW-0472">Membrane</keyword>
<gene>
    <name evidence="3" type="ORF">BCF74_12826</name>
</gene>
<feature type="transmembrane region" description="Helical" evidence="1">
    <location>
        <begin position="205"/>
        <end position="226"/>
    </location>
</feature>
<feature type="domain" description="DUF418" evidence="2">
    <location>
        <begin position="190"/>
        <end position="312"/>
    </location>
</feature>
<feature type="transmembrane region" description="Helical" evidence="1">
    <location>
        <begin position="127"/>
        <end position="151"/>
    </location>
</feature>
<dbReference type="InterPro" id="IPR007349">
    <property type="entry name" value="DUF418"/>
</dbReference>
<protein>
    <submittedName>
        <fullName evidence="3">Putative membrane protein YeiB</fullName>
    </submittedName>
</protein>